<name>A0AAE1CND6_9GAST</name>
<organism evidence="2 3">
    <name type="scientific">Elysia crispata</name>
    <name type="common">lettuce slug</name>
    <dbReference type="NCBI Taxonomy" id="231223"/>
    <lineage>
        <taxon>Eukaryota</taxon>
        <taxon>Metazoa</taxon>
        <taxon>Spiralia</taxon>
        <taxon>Lophotrochozoa</taxon>
        <taxon>Mollusca</taxon>
        <taxon>Gastropoda</taxon>
        <taxon>Heterobranchia</taxon>
        <taxon>Euthyneura</taxon>
        <taxon>Panpulmonata</taxon>
        <taxon>Sacoglossa</taxon>
        <taxon>Placobranchoidea</taxon>
        <taxon>Plakobranchidae</taxon>
        <taxon>Elysia</taxon>
    </lineage>
</organism>
<feature type="compositionally biased region" description="Basic residues" evidence="1">
    <location>
        <begin position="63"/>
        <end position="72"/>
    </location>
</feature>
<feature type="region of interest" description="Disordered" evidence="1">
    <location>
        <begin position="55"/>
        <end position="129"/>
    </location>
</feature>
<dbReference type="Proteomes" id="UP001283361">
    <property type="component" value="Unassembled WGS sequence"/>
</dbReference>
<gene>
    <name evidence="2" type="ORF">RRG08_047520</name>
</gene>
<proteinExistence type="predicted"/>
<evidence type="ECO:0000313" key="2">
    <source>
        <dbReference type="EMBL" id="KAK3720954.1"/>
    </source>
</evidence>
<feature type="compositionally biased region" description="Basic and acidic residues" evidence="1">
    <location>
        <begin position="117"/>
        <end position="129"/>
    </location>
</feature>
<sequence>MIEARVYYLIGNQDIRNTVGDDPDDELLPLYVSQLVRFGQLTPAPIDPLNLQPINPVTDPGSRRAHAHRAPLTKRPAPRFTYTSHTEPRCPTVHNLGLHKAHIHTQVRQSSVQDSDYAEHEHEHAQLFD</sequence>
<accession>A0AAE1CND6</accession>
<protein>
    <submittedName>
        <fullName evidence="2">Uncharacterized protein</fullName>
    </submittedName>
</protein>
<evidence type="ECO:0000256" key="1">
    <source>
        <dbReference type="SAM" id="MobiDB-lite"/>
    </source>
</evidence>
<dbReference type="EMBL" id="JAWDGP010007402">
    <property type="protein sequence ID" value="KAK3720954.1"/>
    <property type="molecule type" value="Genomic_DNA"/>
</dbReference>
<evidence type="ECO:0000313" key="3">
    <source>
        <dbReference type="Proteomes" id="UP001283361"/>
    </source>
</evidence>
<comment type="caution">
    <text evidence="2">The sequence shown here is derived from an EMBL/GenBank/DDBJ whole genome shotgun (WGS) entry which is preliminary data.</text>
</comment>
<reference evidence="2" key="1">
    <citation type="journal article" date="2023" name="G3 (Bethesda)">
        <title>A reference genome for the long-term kleptoplast-retaining sea slug Elysia crispata morphotype clarki.</title>
        <authorList>
            <person name="Eastman K.E."/>
            <person name="Pendleton A.L."/>
            <person name="Shaikh M.A."/>
            <person name="Suttiyut T."/>
            <person name="Ogas R."/>
            <person name="Tomko P."/>
            <person name="Gavelis G."/>
            <person name="Widhalm J.R."/>
            <person name="Wisecaver J.H."/>
        </authorList>
    </citation>
    <scope>NUCLEOTIDE SEQUENCE</scope>
    <source>
        <strain evidence="2">ECLA1</strain>
    </source>
</reference>
<dbReference type="AlphaFoldDB" id="A0AAE1CND6"/>
<keyword evidence="3" id="KW-1185">Reference proteome</keyword>